<dbReference type="PATRIC" id="fig|1423758.3.peg.1243"/>
<dbReference type="EMBL" id="CAKE01000002">
    <property type="protein sequence ID" value="CCI81339.1"/>
    <property type="molecule type" value="Genomic_DNA"/>
</dbReference>
<feature type="compositionally biased region" description="Polar residues" evidence="1">
    <location>
        <begin position="23"/>
        <end position="32"/>
    </location>
</feature>
<proteinExistence type="predicted"/>
<dbReference type="RefSeq" id="WP_008470052.1">
    <property type="nucleotide sequence ID" value="NZ_AYZP01000003.1"/>
</dbReference>
<feature type="compositionally biased region" description="Basic residues" evidence="1">
    <location>
        <begin position="40"/>
        <end position="49"/>
    </location>
</feature>
<accession>I7L9F7</accession>
<feature type="chain" id="PRO_5009961933" description="Lipoprotein" evidence="2">
    <location>
        <begin position="27"/>
        <end position="181"/>
    </location>
</feature>
<dbReference type="AlphaFoldDB" id="I7L9F7"/>
<evidence type="ECO:0000313" key="4">
    <source>
        <dbReference type="Proteomes" id="UP000009320"/>
    </source>
</evidence>
<evidence type="ECO:0000256" key="2">
    <source>
        <dbReference type="SAM" id="SignalP"/>
    </source>
</evidence>
<protein>
    <recommendedName>
        <fullName evidence="5">Lipoprotein</fullName>
    </recommendedName>
</protein>
<keyword evidence="2" id="KW-0732">Signal</keyword>
<reference evidence="3 4" key="1">
    <citation type="submission" date="2012-06" db="EMBL/GenBank/DDBJ databases">
        <title>Draft Genome Sequence of Lactobacillus hominis Strain CRBIP 24.179T, isolated from human intestine.</title>
        <authorList>
            <person name="Cousin S."/>
            <person name="Ma L."/>
            <person name="Bizet C."/>
            <person name="Loux V."/>
            <person name="Bouchier C."/>
            <person name="Clermont D."/>
            <person name="Creno S."/>
        </authorList>
    </citation>
    <scope>NUCLEOTIDE SEQUENCE [LARGE SCALE GENOMIC DNA]</scope>
    <source>
        <strain evidence="4">CRBIP 24.179T</strain>
    </source>
</reference>
<evidence type="ECO:0008006" key="5">
    <source>
        <dbReference type="Google" id="ProtNLM"/>
    </source>
</evidence>
<dbReference type="PROSITE" id="PS51257">
    <property type="entry name" value="PROKAR_LIPOPROTEIN"/>
    <property type="match status" value="1"/>
</dbReference>
<dbReference type="Proteomes" id="UP000009320">
    <property type="component" value="Unassembled WGS sequence"/>
</dbReference>
<keyword evidence="4" id="KW-1185">Reference proteome</keyword>
<dbReference type="STRING" id="1423758.FC41_GL001230"/>
<evidence type="ECO:0000313" key="3">
    <source>
        <dbReference type="EMBL" id="CCI81339.1"/>
    </source>
</evidence>
<sequence>MHKKFLLSSMTLLTAFLAVGCSNNSAKSNNSDVKSSQTSKKSHKVKKHKEKSEQDMNSSDTTSSKESSTSQNSNSNNSNNSNTQNNSNSNNSNSNTNKNNSQNTGAQPAISQIFPIVVNDTIKRDEYPSGTTQADFVLRNYGNGVYAVAEKKTGTVVNNYMVKNGRIYYQDVATGASIPLN</sequence>
<dbReference type="GeneID" id="82846615"/>
<feature type="compositionally biased region" description="Low complexity" evidence="1">
    <location>
        <begin position="57"/>
        <end position="104"/>
    </location>
</feature>
<feature type="region of interest" description="Disordered" evidence="1">
    <location>
        <begin position="23"/>
        <end position="108"/>
    </location>
</feature>
<feature type="signal peptide" evidence="2">
    <location>
        <begin position="1"/>
        <end position="26"/>
    </location>
</feature>
<organism evidence="3 4">
    <name type="scientific">Lactobacillus hominis DSM 23910 = CRBIP 24.179</name>
    <dbReference type="NCBI Taxonomy" id="1423758"/>
    <lineage>
        <taxon>Bacteria</taxon>
        <taxon>Bacillati</taxon>
        <taxon>Bacillota</taxon>
        <taxon>Bacilli</taxon>
        <taxon>Lactobacillales</taxon>
        <taxon>Lactobacillaceae</taxon>
        <taxon>Lactobacillus</taxon>
    </lineage>
</organism>
<dbReference type="eggNOG" id="ENOG5030AA2">
    <property type="taxonomic scope" value="Bacteria"/>
</dbReference>
<evidence type="ECO:0000256" key="1">
    <source>
        <dbReference type="SAM" id="MobiDB-lite"/>
    </source>
</evidence>
<name>I7L9F7_9LACO</name>
<gene>
    <name evidence="3" type="ORF">BN55_07205</name>
</gene>
<comment type="caution">
    <text evidence="3">The sequence shown here is derived from an EMBL/GenBank/DDBJ whole genome shotgun (WGS) entry which is preliminary data.</text>
</comment>